<evidence type="ECO:0000313" key="1">
    <source>
        <dbReference type="EMBL" id="KZS39540.1"/>
    </source>
</evidence>
<dbReference type="Proteomes" id="UP000076715">
    <property type="component" value="Unassembled WGS sequence"/>
</dbReference>
<evidence type="ECO:0000313" key="2">
    <source>
        <dbReference type="Proteomes" id="UP000076715"/>
    </source>
</evidence>
<gene>
    <name evidence="1" type="ORF">AWE51_07745</name>
</gene>
<dbReference type="OrthoDB" id="678019at2"/>
<reference evidence="1 2" key="1">
    <citation type="submission" date="2016-01" db="EMBL/GenBank/DDBJ databases">
        <title>The draft genome sequence of Aquimarina sp. RZW4-3-2.</title>
        <authorList>
            <person name="Wang Y."/>
        </authorList>
    </citation>
    <scope>NUCLEOTIDE SEQUENCE [LARGE SCALE GENOMIC DNA]</scope>
    <source>
        <strain evidence="1 2">RZW4-3-2</strain>
    </source>
</reference>
<dbReference type="AlphaFoldDB" id="A0A162Z446"/>
<comment type="caution">
    <text evidence="1">The sequence shown here is derived from an EMBL/GenBank/DDBJ whole genome shotgun (WGS) entry which is preliminary data.</text>
</comment>
<protein>
    <recommendedName>
        <fullName evidence="3">Ig-like domain-containing protein</fullName>
    </recommendedName>
</protein>
<dbReference type="Pfam" id="PF13585">
    <property type="entry name" value="CHU_C"/>
    <property type="match status" value="1"/>
</dbReference>
<organism evidence="1 2">
    <name type="scientific">Aquimarina aggregata</name>
    <dbReference type="NCBI Taxonomy" id="1642818"/>
    <lineage>
        <taxon>Bacteria</taxon>
        <taxon>Pseudomonadati</taxon>
        <taxon>Bacteroidota</taxon>
        <taxon>Flavobacteriia</taxon>
        <taxon>Flavobacteriales</taxon>
        <taxon>Flavobacteriaceae</taxon>
        <taxon>Aquimarina</taxon>
    </lineage>
</organism>
<dbReference type="EMBL" id="LQRT01000024">
    <property type="protein sequence ID" value="KZS39540.1"/>
    <property type="molecule type" value="Genomic_DNA"/>
</dbReference>
<dbReference type="RefSeq" id="WP_066315085.1">
    <property type="nucleotide sequence ID" value="NZ_LQRT01000024.1"/>
</dbReference>
<accession>A0A162Z446</accession>
<dbReference type="STRING" id="1642818.AWE51_07745"/>
<evidence type="ECO:0008006" key="3">
    <source>
        <dbReference type="Google" id="ProtNLM"/>
    </source>
</evidence>
<name>A0A162Z446_9FLAO</name>
<proteinExistence type="predicted"/>
<keyword evidence="2" id="KW-1185">Reference proteome</keyword>
<sequence>MNKKLNLILLVSLLSFINYGELLAQRAVLAPTFIDNLGDERSEICAFAANSSSPANNSFTVITTLRPGDALPSDNEFILELSDADGNFDTPTELGKVTDKNDASLSDVELRFDNVEIPSDASSDTYRIRVITSSSPESPADISDPIPIHFYRNDLRLLSNNTTSGLLVICDVVNFVETLSFSVRDELGNEIDPAGFTYQWFKGGFTDRVLVPGETGPTLNITQNDLEPDGTARYFAAIDFGQCTFQYTSQTNVITVNRINTGDINIIGSPTVNFCPQDPNKTLRTNIVDVLNPQLIVRAAFQWQKDDVDIDGATGPTYTLPDNNFDGNYTVKIDLGASCPLPVNPIRVINDGSTITTPLLENLIILPAQTLNLEVTTDAPVAPATSLFQWLRDTSPLTGILSLTDPTVSVDVMNPGRYSIRIMADDSCLSMLNSTTNVFSPVSIGLIIGATEDFDCDDSSVILEIKDLFGLTLAGSGAPPQVSLTEDQYDFFDFEWVKDGVPTGVTERTLEISTADENAEYTLRAMFNAGAVGLDTESPPLTIAPIPSGIEITASPTSLPAGGSVTLSVQQNPAYTYEWFRIIDGVDEPLVGLNGNTITVTAEGEYKVVISSGICTDEDSIVIGNPPGVSELIPNLITPGGNSANNNWILPATYNESDVEVSIYSTRGELDFQKSGGYNEEWPANSATGASESLYFYIITKSNSVVRKGTITVMR</sequence>